<keyword evidence="2" id="KW-0732">Signal</keyword>
<dbReference type="PRINTS" id="PR00019">
    <property type="entry name" value="LEURICHRPT"/>
</dbReference>
<dbReference type="InParanoid" id="A0A067QE19"/>
<dbReference type="InterPro" id="IPR025875">
    <property type="entry name" value="Leu-rich_rpt_4"/>
</dbReference>
<dbReference type="SUPFAM" id="SSF52058">
    <property type="entry name" value="L domain-like"/>
    <property type="match status" value="1"/>
</dbReference>
<gene>
    <name evidence="4" type="ORF">L798_00033</name>
</gene>
<dbReference type="SMART" id="SM00369">
    <property type="entry name" value="LRR_TYP"/>
    <property type="match status" value="3"/>
</dbReference>
<evidence type="ECO:0000256" key="2">
    <source>
        <dbReference type="ARBA" id="ARBA00022729"/>
    </source>
</evidence>
<dbReference type="EMBL" id="KK895301">
    <property type="protein sequence ID" value="KDQ65303.1"/>
    <property type="molecule type" value="Genomic_DNA"/>
</dbReference>
<dbReference type="PANTHER" id="PTHR24373">
    <property type="entry name" value="SLIT RELATED LEUCINE-RICH REPEAT NEURONAL PROTEIN"/>
    <property type="match status" value="1"/>
</dbReference>
<protein>
    <submittedName>
        <fullName evidence="4">Chaoptin</fullName>
    </submittedName>
</protein>
<reference evidence="4 5" key="1">
    <citation type="journal article" date="2014" name="Nat. Commun.">
        <title>Molecular traces of alternative social organization in a termite genome.</title>
        <authorList>
            <person name="Terrapon N."/>
            <person name="Li C."/>
            <person name="Robertson H.M."/>
            <person name="Ji L."/>
            <person name="Meng X."/>
            <person name="Booth W."/>
            <person name="Chen Z."/>
            <person name="Childers C.P."/>
            <person name="Glastad K.M."/>
            <person name="Gokhale K."/>
            <person name="Gowin J."/>
            <person name="Gronenberg W."/>
            <person name="Hermansen R.A."/>
            <person name="Hu H."/>
            <person name="Hunt B.G."/>
            <person name="Huylmans A.K."/>
            <person name="Khalil S.M."/>
            <person name="Mitchell R.D."/>
            <person name="Munoz-Torres M.C."/>
            <person name="Mustard J.A."/>
            <person name="Pan H."/>
            <person name="Reese J.T."/>
            <person name="Scharf M.E."/>
            <person name="Sun F."/>
            <person name="Vogel H."/>
            <person name="Xiao J."/>
            <person name="Yang W."/>
            <person name="Yang Z."/>
            <person name="Yang Z."/>
            <person name="Zhou J."/>
            <person name="Zhu J."/>
            <person name="Brent C.S."/>
            <person name="Elsik C.G."/>
            <person name="Goodisman M.A."/>
            <person name="Liberles D.A."/>
            <person name="Roe R.M."/>
            <person name="Vargo E.L."/>
            <person name="Vilcinskas A."/>
            <person name="Wang J."/>
            <person name="Bornberg-Bauer E."/>
            <person name="Korb J."/>
            <person name="Zhang G."/>
            <person name="Liebig J."/>
        </authorList>
    </citation>
    <scope>NUCLEOTIDE SEQUENCE [LARGE SCALE GENOMIC DNA]</scope>
    <source>
        <tissue evidence="4">Whole organism</tissue>
    </source>
</reference>
<dbReference type="STRING" id="136037.A0A067QE19"/>
<dbReference type="InterPro" id="IPR003591">
    <property type="entry name" value="Leu-rich_rpt_typical-subtyp"/>
</dbReference>
<dbReference type="eggNOG" id="KOG0619">
    <property type="taxonomic scope" value="Eukaryota"/>
</dbReference>
<organism evidence="4 5">
    <name type="scientific">Zootermopsis nevadensis</name>
    <name type="common">Dampwood termite</name>
    <dbReference type="NCBI Taxonomy" id="136037"/>
    <lineage>
        <taxon>Eukaryota</taxon>
        <taxon>Metazoa</taxon>
        <taxon>Ecdysozoa</taxon>
        <taxon>Arthropoda</taxon>
        <taxon>Hexapoda</taxon>
        <taxon>Insecta</taxon>
        <taxon>Pterygota</taxon>
        <taxon>Neoptera</taxon>
        <taxon>Polyneoptera</taxon>
        <taxon>Dictyoptera</taxon>
        <taxon>Blattodea</taxon>
        <taxon>Blattoidea</taxon>
        <taxon>Termitoidae</taxon>
        <taxon>Termopsidae</taxon>
        <taxon>Zootermopsis</taxon>
    </lineage>
</organism>
<dbReference type="PROSITE" id="PS51450">
    <property type="entry name" value="LRR"/>
    <property type="match status" value="1"/>
</dbReference>
<dbReference type="InterPro" id="IPR001611">
    <property type="entry name" value="Leu-rich_rpt"/>
</dbReference>
<keyword evidence="5" id="KW-1185">Reference proteome</keyword>
<accession>A0A067QE19</accession>
<dbReference type="InterPro" id="IPR032675">
    <property type="entry name" value="LRR_dom_sf"/>
</dbReference>
<evidence type="ECO:0000256" key="1">
    <source>
        <dbReference type="ARBA" id="ARBA00022614"/>
    </source>
</evidence>
<dbReference type="InterPro" id="IPR050328">
    <property type="entry name" value="Dev_Immune_Receptor"/>
</dbReference>
<dbReference type="Gene3D" id="3.80.10.10">
    <property type="entry name" value="Ribonuclease Inhibitor"/>
    <property type="match status" value="1"/>
</dbReference>
<keyword evidence="3" id="KW-0677">Repeat</keyword>
<dbReference type="PANTHER" id="PTHR24373:SF275">
    <property type="entry name" value="TIR DOMAIN-CONTAINING PROTEIN"/>
    <property type="match status" value="1"/>
</dbReference>
<dbReference type="Pfam" id="PF13855">
    <property type="entry name" value="LRR_8"/>
    <property type="match status" value="1"/>
</dbReference>
<evidence type="ECO:0000313" key="5">
    <source>
        <dbReference type="Proteomes" id="UP000027135"/>
    </source>
</evidence>
<proteinExistence type="predicted"/>
<dbReference type="AlphaFoldDB" id="A0A067QE19"/>
<evidence type="ECO:0000313" key="4">
    <source>
        <dbReference type="EMBL" id="KDQ65303.1"/>
    </source>
</evidence>
<name>A0A067QE19_ZOONE</name>
<dbReference type="Proteomes" id="UP000027135">
    <property type="component" value="Unassembled WGS sequence"/>
</dbReference>
<evidence type="ECO:0000256" key="3">
    <source>
        <dbReference type="ARBA" id="ARBA00022737"/>
    </source>
</evidence>
<keyword evidence="1" id="KW-0433">Leucine-rich repeat</keyword>
<sequence>MLFQSLMLLDISHNHLLRIDDSAFSTLGRLSFLDLSHNSEVVLDPRGRSFKGLESSLLQLHLRNASLGSVPELTLPALRTLCLAYNHIQDVPIEMASSLASLQRLDVSYNQLQVRLSRVVHCSPI</sequence>
<dbReference type="Pfam" id="PF12799">
    <property type="entry name" value="LRR_4"/>
    <property type="match status" value="1"/>
</dbReference>